<name>A0A6V8NN22_9ACTN</name>
<evidence type="ECO:0000313" key="1">
    <source>
        <dbReference type="EMBL" id="GFP21779.1"/>
    </source>
</evidence>
<protein>
    <submittedName>
        <fullName evidence="1">Uncharacterized protein</fullName>
    </submittedName>
</protein>
<organism evidence="1 2">
    <name type="scientific">Candidatus Hakubella thermalkaliphila</name>
    <dbReference type="NCBI Taxonomy" id="2754717"/>
    <lineage>
        <taxon>Bacteria</taxon>
        <taxon>Bacillati</taxon>
        <taxon>Actinomycetota</taxon>
        <taxon>Actinomycetota incertae sedis</taxon>
        <taxon>Candidatus Hakubellales</taxon>
        <taxon>Candidatus Hakubellaceae</taxon>
        <taxon>Candidatus Hakubella</taxon>
    </lineage>
</organism>
<sequence>YVEGIYKITASLAAILERGGLVFVVIFG</sequence>
<comment type="caution">
    <text evidence="1">The sequence shown here is derived from an EMBL/GenBank/DDBJ whole genome shotgun (WGS) entry which is preliminary data.</text>
</comment>
<proteinExistence type="predicted"/>
<gene>
    <name evidence="1" type="ORF">HKBW3S06_01006</name>
</gene>
<dbReference type="Proteomes" id="UP000580051">
    <property type="component" value="Unassembled WGS sequence"/>
</dbReference>
<feature type="non-terminal residue" evidence="1">
    <location>
        <position position="1"/>
    </location>
</feature>
<evidence type="ECO:0000313" key="2">
    <source>
        <dbReference type="Proteomes" id="UP000580051"/>
    </source>
</evidence>
<accession>A0A6V8NN22</accession>
<dbReference type="EMBL" id="BLRV01000101">
    <property type="protein sequence ID" value="GFP21779.1"/>
    <property type="molecule type" value="Genomic_DNA"/>
</dbReference>
<reference evidence="1 2" key="1">
    <citation type="journal article" date="2020" name="Front. Microbiol.">
        <title>Single-cell genomics of novel Actinobacteria with the Wood-Ljungdahl pathway discovered in a serpentinizing system.</title>
        <authorList>
            <person name="Merino N."/>
            <person name="Kawai M."/>
            <person name="Boyd E.S."/>
            <person name="Colman D.R."/>
            <person name="McGlynn S.E."/>
            <person name="Nealson K.H."/>
            <person name="Kurokawa K."/>
            <person name="Hongoh Y."/>
        </authorList>
    </citation>
    <scope>NUCLEOTIDE SEQUENCE [LARGE SCALE GENOMIC DNA]</scope>
    <source>
        <strain evidence="1 2">S06</strain>
    </source>
</reference>
<dbReference type="AlphaFoldDB" id="A0A6V8NN22"/>